<proteinExistence type="predicted"/>
<dbReference type="PROSITE" id="PS51375">
    <property type="entry name" value="PPR"/>
    <property type="match status" value="3"/>
</dbReference>
<dbReference type="PANTHER" id="PTHR47926">
    <property type="entry name" value="PENTATRICOPEPTIDE REPEAT-CONTAINING PROTEIN"/>
    <property type="match status" value="1"/>
</dbReference>
<dbReference type="AlphaFoldDB" id="A0AAV0LYH4"/>
<dbReference type="InterPro" id="IPR002885">
    <property type="entry name" value="PPR_rpt"/>
</dbReference>
<keyword evidence="4" id="KW-1185">Reference proteome</keyword>
<evidence type="ECO:0000256" key="1">
    <source>
        <dbReference type="ARBA" id="ARBA00022737"/>
    </source>
</evidence>
<feature type="repeat" description="PPR" evidence="2">
    <location>
        <begin position="415"/>
        <end position="449"/>
    </location>
</feature>
<gene>
    <name evidence="3" type="ORF">LITE_LOCUS26191</name>
</gene>
<evidence type="ECO:0008006" key="5">
    <source>
        <dbReference type="Google" id="ProtNLM"/>
    </source>
</evidence>
<evidence type="ECO:0000313" key="4">
    <source>
        <dbReference type="Proteomes" id="UP001154282"/>
    </source>
</evidence>
<keyword evidence="1" id="KW-0677">Repeat</keyword>
<dbReference type="FunFam" id="1.25.40.10:FF:000090">
    <property type="entry name" value="Pentatricopeptide repeat-containing protein, chloroplastic"/>
    <property type="match status" value="1"/>
</dbReference>
<dbReference type="FunFam" id="1.25.40.10:FF:000642">
    <property type="entry name" value="Pentatricopeptide repeat-containing protein mitochondrial"/>
    <property type="match status" value="1"/>
</dbReference>
<dbReference type="GO" id="GO:0009451">
    <property type="term" value="P:RNA modification"/>
    <property type="evidence" value="ECO:0007669"/>
    <property type="project" value="InterPro"/>
</dbReference>
<sequence length="620" mass="67774">MRRRAATALQLKSLSLLLSGRLRYSTSLPKSAQSRDFHSSLSSCSEALKLSARTGSLLQGTQAHARAVKLGICSVLSLQNHLLNFYLKCKSLDDDGHQLFDEMPVKNVVTWNTMICGVVRGSGDGLSVSACFAYLRRMLIESFPVDSITLNALLGACVELDVMETGRQLHCFVVKLGFEFDCFAVSAVVDLYSKFGFPKEARRAFDGILCRDLVLWNVMLSCYALNRLPEDAFLVFSSMQRANLNGDGFSFSSLLNSCGALGSVEVGRQVHGLIIKLSFDSDVLVGSGVIDMYAKNGCLADSRMAFDVMPARNVVSWNTMIVGYGQHGEGNAAVKLLMEMLRQGFVPDELTISSAISSCSYASSPISEITKIHGYVMKKGFQSFPSVQASLIDAYSKSGRIGCALLCLSSVSEPDLVSWTALVRAFGFHNFPRYSVEVFEKMVSGGVRPDEIAFLGVLSACSHAGLVNEGIHYFNLMVEKYQLCPGIEHYCCLVDLLGRAGFLDDAFDALTSMPIRQGSDAWGAFVGACKTHGDSRLARVAADRLFELEPNEPASYTLLSNVYASGGQWSSVARLRKLLNDNCEHKLPGFSSTEYAENITNASLEENMHLSLPRFRSESM</sequence>
<feature type="repeat" description="PPR" evidence="2">
    <location>
        <begin position="313"/>
        <end position="347"/>
    </location>
</feature>
<evidence type="ECO:0000313" key="3">
    <source>
        <dbReference type="EMBL" id="CAI0439553.1"/>
    </source>
</evidence>
<dbReference type="EMBL" id="CAMGYJ010000006">
    <property type="protein sequence ID" value="CAI0439553.1"/>
    <property type="molecule type" value="Genomic_DNA"/>
</dbReference>
<dbReference type="FunFam" id="1.25.40.10:FF:000344">
    <property type="entry name" value="Pentatricopeptide repeat-containing protein"/>
    <property type="match status" value="1"/>
</dbReference>
<dbReference type="PANTHER" id="PTHR47926:SF511">
    <property type="entry name" value="PENTATRICOPEPTIDE REPEAT-CONTAINING PROTEIN"/>
    <property type="match status" value="1"/>
</dbReference>
<comment type="caution">
    <text evidence="3">The sequence shown here is derived from an EMBL/GenBank/DDBJ whole genome shotgun (WGS) entry which is preliminary data.</text>
</comment>
<organism evidence="3 4">
    <name type="scientific">Linum tenue</name>
    <dbReference type="NCBI Taxonomy" id="586396"/>
    <lineage>
        <taxon>Eukaryota</taxon>
        <taxon>Viridiplantae</taxon>
        <taxon>Streptophyta</taxon>
        <taxon>Embryophyta</taxon>
        <taxon>Tracheophyta</taxon>
        <taxon>Spermatophyta</taxon>
        <taxon>Magnoliopsida</taxon>
        <taxon>eudicotyledons</taxon>
        <taxon>Gunneridae</taxon>
        <taxon>Pentapetalae</taxon>
        <taxon>rosids</taxon>
        <taxon>fabids</taxon>
        <taxon>Malpighiales</taxon>
        <taxon>Linaceae</taxon>
        <taxon>Linum</taxon>
    </lineage>
</organism>
<dbReference type="InterPro" id="IPR046848">
    <property type="entry name" value="E_motif"/>
</dbReference>
<evidence type="ECO:0000256" key="2">
    <source>
        <dbReference type="PROSITE-ProRule" id="PRU00708"/>
    </source>
</evidence>
<accession>A0AAV0LYH4</accession>
<dbReference type="InterPro" id="IPR011990">
    <property type="entry name" value="TPR-like_helical_dom_sf"/>
</dbReference>
<dbReference type="Pfam" id="PF13041">
    <property type="entry name" value="PPR_2"/>
    <property type="match status" value="2"/>
</dbReference>
<dbReference type="GO" id="GO:0003723">
    <property type="term" value="F:RNA binding"/>
    <property type="evidence" value="ECO:0007669"/>
    <property type="project" value="InterPro"/>
</dbReference>
<name>A0AAV0LYH4_9ROSI</name>
<dbReference type="Pfam" id="PF20431">
    <property type="entry name" value="E_motif"/>
    <property type="match status" value="1"/>
</dbReference>
<dbReference type="InterPro" id="IPR046960">
    <property type="entry name" value="PPR_At4g14850-like_plant"/>
</dbReference>
<protein>
    <recommendedName>
        <fullName evidence="5">Pentatricopeptide repeat-containing protein</fullName>
    </recommendedName>
</protein>
<feature type="repeat" description="PPR" evidence="2">
    <location>
        <begin position="212"/>
        <end position="246"/>
    </location>
</feature>
<dbReference type="NCBIfam" id="TIGR00756">
    <property type="entry name" value="PPR"/>
    <property type="match status" value="2"/>
</dbReference>
<dbReference type="Gene3D" id="1.25.40.10">
    <property type="entry name" value="Tetratricopeptide repeat domain"/>
    <property type="match status" value="4"/>
</dbReference>
<reference evidence="3" key="1">
    <citation type="submission" date="2022-08" db="EMBL/GenBank/DDBJ databases">
        <authorList>
            <person name="Gutierrez-Valencia J."/>
        </authorList>
    </citation>
    <scope>NUCLEOTIDE SEQUENCE</scope>
</reference>
<dbReference type="Proteomes" id="UP001154282">
    <property type="component" value="Unassembled WGS sequence"/>
</dbReference>
<dbReference type="Pfam" id="PF01535">
    <property type="entry name" value="PPR"/>
    <property type="match status" value="2"/>
</dbReference>